<dbReference type="Proteomes" id="UP000735302">
    <property type="component" value="Unassembled WGS sequence"/>
</dbReference>
<gene>
    <name evidence="1" type="ORF">PoB_005824800</name>
</gene>
<proteinExistence type="predicted"/>
<reference evidence="1 2" key="1">
    <citation type="journal article" date="2021" name="Elife">
        <title>Chloroplast acquisition without the gene transfer in kleptoplastic sea slugs, Plakobranchus ocellatus.</title>
        <authorList>
            <person name="Maeda T."/>
            <person name="Takahashi S."/>
            <person name="Yoshida T."/>
            <person name="Shimamura S."/>
            <person name="Takaki Y."/>
            <person name="Nagai Y."/>
            <person name="Toyoda A."/>
            <person name="Suzuki Y."/>
            <person name="Arimoto A."/>
            <person name="Ishii H."/>
            <person name="Satoh N."/>
            <person name="Nishiyama T."/>
            <person name="Hasebe M."/>
            <person name="Maruyama T."/>
            <person name="Minagawa J."/>
            <person name="Obokata J."/>
            <person name="Shigenobu S."/>
        </authorList>
    </citation>
    <scope>NUCLEOTIDE SEQUENCE [LARGE SCALE GENOMIC DNA]</scope>
</reference>
<sequence length="77" mass="8139">MEGWLHTTLPSSSKMWDIGGTVACESALRSAGTLSVAGSNPAISAPAWRRAGYIQSSPSSSQMLHVMSDSLGLFLER</sequence>
<dbReference type="EMBL" id="BLXT01006426">
    <property type="protein sequence ID" value="GFO31743.1"/>
    <property type="molecule type" value="Genomic_DNA"/>
</dbReference>
<comment type="caution">
    <text evidence="1">The sequence shown here is derived from an EMBL/GenBank/DDBJ whole genome shotgun (WGS) entry which is preliminary data.</text>
</comment>
<accession>A0AAV4CJE1</accession>
<name>A0AAV4CJE1_9GAST</name>
<dbReference type="AlphaFoldDB" id="A0AAV4CJE1"/>
<evidence type="ECO:0000313" key="1">
    <source>
        <dbReference type="EMBL" id="GFO31743.1"/>
    </source>
</evidence>
<keyword evidence="2" id="KW-1185">Reference proteome</keyword>
<organism evidence="1 2">
    <name type="scientific">Plakobranchus ocellatus</name>
    <dbReference type="NCBI Taxonomy" id="259542"/>
    <lineage>
        <taxon>Eukaryota</taxon>
        <taxon>Metazoa</taxon>
        <taxon>Spiralia</taxon>
        <taxon>Lophotrochozoa</taxon>
        <taxon>Mollusca</taxon>
        <taxon>Gastropoda</taxon>
        <taxon>Heterobranchia</taxon>
        <taxon>Euthyneura</taxon>
        <taxon>Panpulmonata</taxon>
        <taxon>Sacoglossa</taxon>
        <taxon>Placobranchoidea</taxon>
        <taxon>Plakobranchidae</taxon>
        <taxon>Plakobranchus</taxon>
    </lineage>
</organism>
<protein>
    <submittedName>
        <fullName evidence="1">Uncharacterized protein</fullName>
    </submittedName>
</protein>
<evidence type="ECO:0000313" key="2">
    <source>
        <dbReference type="Proteomes" id="UP000735302"/>
    </source>
</evidence>